<comment type="caution">
    <text evidence="3">The sequence shown here is derived from an EMBL/GenBank/DDBJ whole genome shotgun (WGS) entry which is preliminary data.</text>
</comment>
<dbReference type="EMBL" id="JASWJB010000210">
    <property type="protein sequence ID" value="KAK2593460.1"/>
    <property type="molecule type" value="Genomic_DNA"/>
</dbReference>
<dbReference type="PANTHER" id="PTHR47784:SF9">
    <property type="entry name" value="ZN(II)2CYS6 TRANSCRIPTION FACTOR (EUROFUNG)"/>
    <property type="match status" value="1"/>
</dbReference>
<evidence type="ECO:0000313" key="3">
    <source>
        <dbReference type="EMBL" id="KAK2593460.1"/>
    </source>
</evidence>
<dbReference type="PANTHER" id="PTHR47784">
    <property type="entry name" value="STEROL UPTAKE CONTROL PROTEIN 2"/>
    <property type="match status" value="1"/>
</dbReference>
<dbReference type="PROSITE" id="PS50048">
    <property type="entry name" value="ZN2_CY6_FUNGAL_2"/>
    <property type="match status" value="1"/>
</dbReference>
<dbReference type="InterPro" id="IPR036864">
    <property type="entry name" value="Zn2-C6_fun-type_DNA-bd_sf"/>
</dbReference>
<evidence type="ECO:0000313" key="4">
    <source>
        <dbReference type="Proteomes" id="UP001251528"/>
    </source>
</evidence>
<dbReference type="SUPFAM" id="SSF57701">
    <property type="entry name" value="Zn2/Cys6 DNA-binding domain"/>
    <property type="match status" value="1"/>
</dbReference>
<sequence length="446" mass="51166">MASKAATATASRTPAEPDFRVLSFRPQLQGGCARKYERRRTHQKSRTGCVGCKVKRVKCDEARPSCSRCCRSGSWCTYPSNEGSSTLDKSAQEKASIILGCKLKPTVCLGNSPTLCGLDPEEQLTPHGTPRMLLMHHFQHFFPDLQLLERADLDPILSLSMCRPFLLDAMLAVSASHLRSQSVTKSSHRIAEHFQQALALKNFQGALQGPLDQQTADALLLTAMFINLLNFSVVEDDRDVFQSWVYTDHPERLGWLSLSLGIKPLICATEMFRENTILWWMYDAGGNRSGPFRGLEEYLNLHSVPSHWLDLFELPRDAKPGHRMFDPIRILKEINGLEPIPGHFFLYVNLIGDLDGEFRDELERRDERAMWVIGYWLGLLCRYDFWWLRKRAVLDYRAVRRWLNEQQVRDRPGTEGIMWMQLMDDLESAPYWKGIESASCRLLEEL</sequence>
<dbReference type="InterPro" id="IPR053157">
    <property type="entry name" value="Sterol_Uptake_Regulator"/>
</dbReference>
<evidence type="ECO:0000256" key="1">
    <source>
        <dbReference type="ARBA" id="ARBA00023242"/>
    </source>
</evidence>
<dbReference type="SMART" id="SM00066">
    <property type="entry name" value="GAL4"/>
    <property type="match status" value="1"/>
</dbReference>
<feature type="domain" description="Zn(2)-C6 fungal-type" evidence="2">
    <location>
        <begin position="48"/>
        <end position="78"/>
    </location>
</feature>
<dbReference type="Pfam" id="PF00172">
    <property type="entry name" value="Zn_clus"/>
    <property type="match status" value="1"/>
</dbReference>
<organism evidence="3 4">
    <name type="scientific">Conoideocrella luteorostrata</name>
    <dbReference type="NCBI Taxonomy" id="1105319"/>
    <lineage>
        <taxon>Eukaryota</taxon>
        <taxon>Fungi</taxon>
        <taxon>Dikarya</taxon>
        <taxon>Ascomycota</taxon>
        <taxon>Pezizomycotina</taxon>
        <taxon>Sordariomycetes</taxon>
        <taxon>Hypocreomycetidae</taxon>
        <taxon>Hypocreales</taxon>
        <taxon>Clavicipitaceae</taxon>
        <taxon>Conoideocrella</taxon>
    </lineage>
</organism>
<name>A0AAJ0FYC2_9HYPO</name>
<accession>A0AAJ0FYC2</accession>
<dbReference type="Pfam" id="PF11951">
    <property type="entry name" value="Fungal_trans_2"/>
    <property type="match status" value="1"/>
</dbReference>
<dbReference type="GO" id="GO:0008270">
    <property type="term" value="F:zinc ion binding"/>
    <property type="evidence" value="ECO:0007669"/>
    <property type="project" value="InterPro"/>
</dbReference>
<evidence type="ECO:0000259" key="2">
    <source>
        <dbReference type="PROSITE" id="PS50048"/>
    </source>
</evidence>
<keyword evidence="4" id="KW-1185">Reference proteome</keyword>
<dbReference type="CDD" id="cd00067">
    <property type="entry name" value="GAL4"/>
    <property type="match status" value="1"/>
</dbReference>
<dbReference type="InterPro" id="IPR021858">
    <property type="entry name" value="Fun_TF"/>
</dbReference>
<dbReference type="InterPro" id="IPR001138">
    <property type="entry name" value="Zn2Cys6_DnaBD"/>
</dbReference>
<dbReference type="Proteomes" id="UP001251528">
    <property type="component" value="Unassembled WGS sequence"/>
</dbReference>
<gene>
    <name evidence="3" type="ORF">QQS21_008833</name>
</gene>
<dbReference type="GO" id="GO:0001228">
    <property type="term" value="F:DNA-binding transcription activator activity, RNA polymerase II-specific"/>
    <property type="evidence" value="ECO:0007669"/>
    <property type="project" value="TreeGrafter"/>
</dbReference>
<keyword evidence="1" id="KW-0539">Nucleus</keyword>
<dbReference type="AlphaFoldDB" id="A0AAJ0FYC2"/>
<proteinExistence type="predicted"/>
<reference evidence="3" key="1">
    <citation type="submission" date="2023-06" db="EMBL/GenBank/DDBJ databases">
        <title>Conoideocrella luteorostrata (Hypocreales: Clavicipitaceae), a potential biocontrol fungus for elongate hemlock scale in United States Christmas tree production areas.</title>
        <authorList>
            <person name="Barrett H."/>
            <person name="Lovett B."/>
            <person name="Macias A.M."/>
            <person name="Stajich J.E."/>
            <person name="Kasson M.T."/>
        </authorList>
    </citation>
    <scope>NUCLEOTIDE SEQUENCE</scope>
    <source>
        <strain evidence="3">ARSEF 14590</strain>
    </source>
</reference>
<dbReference type="Gene3D" id="4.10.240.10">
    <property type="entry name" value="Zn(2)-C6 fungal-type DNA-binding domain"/>
    <property type="match status" value="1"/>
</dbReference>
<dbReference type="PROSITE" id="PS00463">
    <property type="entry name" value="ZN2_CY6_FUNGAL_1"/>
    <property type="match status" value="1"/>
</dbReference>
<protein>
    <recommendedName>
        <fullName evidence="2">Zn(2)-C6 fungal-type domain-containing protein</fullName>
    </recommendedName>
</protein>